<organism evidence="1 2">
    <name type="scientific">Rhizobium grahamii</name>
    <dbReference type="NCBI Taxonomy" id="1120045"/>
    <lineage>
        <taxon>Bacteria</taxon>
        <taxon>Pseudomonadati</taxon>
        <taxon>Pseudomonadota</taxon>
        <taxon>Alphaproteobacteria</taxon>
        <taxon>Hyphomicrobiales</taxon>
        <taxon>Rhizobiaceae</taxon>
        <taxon>Rhizobium/Agrobacterium group</taxon>
        <taxon>Rhizobium</taxon>
    </lineage>
</organism>
<dbReference type="KEGG" id="rgr:FZ934_12480"/>
<evidence type="ECO:0000313" key="1">
    <source>
        <dbReference type="EMBL" id="QFY61150.1"/>
    </source>
</evidence>
<accession>A0A5Q0CAU5</accession>
<dbReference type="AlphaFoldDB" id="A0A5Q0CAU5"/>
<evidence type="ECO:0000313" key="2">
    <source>
        <dbReference type="Proteomes" id="UP000326881"/>
    </source>
</evidence>
<keyword evidence="2" id="KW-1185">Reference proteome</keyword>
<dbReference type="OrthoDB" id="8402009at2"/>
<protein>
    <submittedName>
        <fullName evidence="1">Uncharacterized protein</fullName>
    </submittedName>
</protein>
<sequence length="77" mass="8218">MTPTLLPSKDEARLCASVVRDLARDLSLADDPVAIGKLTVLVARLFNSGLRTREELMSAAMKSAGMPSNPIIAPTDH</sequence>
<proteinExistence type="predicted"/>
<reference evidence="1 2" key="1">
    <citation type="submission" date="2019-08" db="EMBL/GenBank/DDBJ databases">
        <title>Prosopis cineraria nodule microbiome.</title>
        <authorList>
            <person name="Ali R."/>
            <person name="Chaluvadi S.R."/>
            <person name="Wang X."/>
        </authorList>
    </citation>
    <scope>NUCLEOTIDE SEQUENCE [LARGE SCALE GENOMIC DNA]</scope>
    <source>
        <strain evidence="1 2">BG7</strain>
    </source>
</reference>
<name>A0A5Q0CAU5_9HYPH</name>
<dbReference type="Proteomes" id="UP000326881">
    <property type="component" value="Chromosome"/>
</dbReference>
<gene>
    <name evidence="1" type="ORF">FZ934_12480</name>
</gene>
<dbReference type="EMBL" id="CP043498">
    <property type="protein sequence ID" value="QFY61150.1"/>
    <property type="molecule type" value="Genomic_DNA"/>
</dbReference>